<comment type="catalytic activity">
    <reaction evidence="25">
        <text>(3R)-hydroxyhexanoyl-[ACP] = (2E)-hexenoyl-[ACP] + H2O</text>
        <dbReference type="Rhea" id="RHEA:41828"/>
        <dbReference type="Rhea" id="RHEA-COMP:9630"/>
        <dbReference type="Rhea" id="RHEA-COMP:9631"/>
        <dbReference type="ChEBI" id="CHEBI:15377"/>
        <dbReference type="ChEBI" id="CHEBI:78457"/>
        <dbReference type="ChEBI" id="CHEBI:78458"/>
    </reaction>
    <physiologicalReaction direction="left-to-right" evidence="25">
        <dbReference type="Rhea" id="RHEA:41829"/>
    </physiologicalReaction>
</comment>
<dbReference type="EC" id="1.3.1.39" evidence="2"/>
<dbReference type="Gene3D" id="3.40.50.150">
    <property type="entry name" value="Vaccinia Virus protein VP39"/>
    <property type="match status" value="1"/>
</dbReference>
<evidence type="ECO:0000256" key="40">
    <source>
        <dbReference type="ARBA" id="ARBA00047578"/>
    </source>
</evidence>
<dbReference type="InterPro" id="IPR001031">
    <property type="entry name" value="Thioesterase"/>
</dbReference>
<comment type="catalytic activity">
    <reaction evidence="41">
        <text>(2E)-hexadecenoyl-[ACP] + NADPH + H(+) = hexadecanoyl-[ACP] + NADP(+)</text>
        <dbReference type="Rhea" id="RHEA:41912"/>
        <dbReference type="Rhea" id="RHEA-COMP:9651"/>
        <dbReference type="Rhea" id="RHEA-COMP:9652"/>
        <dbReference type="ChEBI" id="CHEBI:15378"/>
        <dbReference type="ChEBI" id="CHEBI:57783"/>
        <dbReference type="ChEBI" id="CHEBI:58349"/>
        <dbReference type="ChEBI" id="CHEBI:78481"/>
        <dbReference type="ChEBI" id="CHEBI:78483"/>
    </reaction>
    <physiologicalReaction direction="left-to-right" evidence="41">
        <dbReference type="Rhea" id="RHEA:41913"/>
    </physiologicalReaction>
</comment>
<dbReference type="SUPFAM" id="SSF50129">
    <property type="entry name" value="GroES-like"/>
    <property type="match status" value="1"/>
</dbReference>
<organism evidence="68 69">
    <name type="scientific">Cimex lectularius</name>
    <name type="common">Bed bug</name>
    <name type="synonym">Acanthia lectularia</name>
    <dbReference type="NCBI Taxonomy" id="79782"/>
    <lineage>
        <taxon>Eukaryota</taxon>
        <taxon>Metazoa</taxon>
        <taxon>Ecdysozoa</taxon>
        <taxon>Arthropoda</taxon>
        <taxon>Hexapoda</taxon>
        <taxon>Insecta</taxon>
        <taxon>Pterygota</taxon>
        <taxon>Neoptera</taxon>
        <taxon>Paraneoptera</taxon>
        <taxon>Hemiptera</taxon>
        <taxon>Heteroptera</taxon>
        <taxon>Panheteroptera</taxon>
        <taxon>Cimicomorpha</taxon>
        <taxon>Cimicidae</taxon>
        <taxon>Cimex</taxon>
    </lineage>
</organism>
<evidence type="ECO:0000256" key="53">
    <source>
        <dbReference type="ARBA" id="ARBA00048704"/>
    </source>
</evidence>
<evidence type="ECO:0000259" key="67">
    <source>
        <dbReference type="PROSITE" id="PS52019"/>
    </source>
</evidence>
<dbReference type="InterPro" id="IPR020841">
    <property type="entry name" value="PKS_Beta-ketoAc_synthase_dom"/>
</dbReference>
<evidence type="ECO:0000256" key="16">
    <source>
        <dbReference type="ARBA" id="ARBA00022898"/>
    </source>
</evidence>
<evidence type="ECO:0000256" key="38">
    <source>
        <dbReference type="ARBA" id="ARBA00047451"/>
    </source>
</evidence>
<evidence type="ECO:0000256" key="36">
    <source>
        <dbReference type="ARBA" id="ARBA00047400"/>
    </source>
</evidence>
<keyword evidence="20" id="KW-0443">Lipid metabolism</keyword>
<accession>A0A8I6RDB7</accession>
<comment type="catalytic activity">
    <reaction evidence="43">
        <text>3-oxobutanoyl-[ACP] + NADPH + H(+) = (3R)-hydroxybutanoyl-[ACP] + NADP(+)</text>
        <dbReference type="Rhea" id="RHEA:41804"/>
        <dbReference type="Rhea" id="RHEA-COMP:9625"/>
        <dbReference type="Rhea" id="RHEA-COMP:9626"/>
        <dbReference type="ChEBI" id="CHEBI:15378"/>
        <dbReference type="ChEBI" id="CHEBI:57783"/>
        <dbReference type="ChEBI" id="CHEBI:58349"/>
        <dbReference type="ChEBI" id="CHEBI:78450"/>
        <dbReference type="ChEBI" id="CHEBI:78451"/>
    </reaction>
    <physiologicalReaction direction="left-to-right" evidence="43">
        <dbReference type="Rhea" id="RHEA:41805"/>
    </physiologicalReaction>
</comment>
<evidence type="ECO:0000256" key="46">
    <source>
        <dbReference type="ARBA" id="ARBA00048281"/>
    </source>
</evidence>
<dbReference type="GO" id="GO:0004315">
    <property type="term" value="F:3-oxoacyl-[acyl-carrier-protein] synthase activity"/>
    <property type="evidence" value="ECO:0007669"/>
    <property type="project" value="UniProtKB-EC"/>
</dbReference>
<dbReference type="InterPro" id="IPR049900">
    <property type="entry name" value="PKS_mFAS_DH"/>
</dbReference>
<dbReference type="InterPro" id="IPR016036">
    <property type="entry name" value="Malonyl_transacylase_ACP-bd"/>
</dbReference>
<evidence type="ECO:0000256" key="35">
    <source>
        <dbReference type="ARBA" id="ARBA00047394"/>
    </source>
</evidence>
<evidence type="ECO:0000256" key="20">
    <source>
        <dbReference type="ARBA" id="ARBA00023098"/>
    </source>
</evidence>
<dbReference type="SUPFAM" id="SSF51735">
    <property type="entry name" value="NAD(P)-binding Rossmann-fold domains"/>
    <property type="match status" value="2"/>
</dbReference>
<evidence type="ECO:0000256" key="54">
    <source>
        <dbReference type="ARBA" id="ARBA00048935"/>
    </source>
</evidence>
<feature type="domain" description="Ketosynthase family 3 (KS3)" evidence="66">
    <location>
        <begin position="11"/>
        <end position="416"/>
    </location>
</feature>
<evidence type="ECO:0000256" key="60">
    <source>
        <dbReference type="ARBA" id="ARBA00049422"/>
    </source>
</evidence>
<evidence type="ECO:0000256" key="48">
    <source>
        <dbReference type="ARBA" id="ARBA00048420"/>
    </source>
</evidence>
<dbReference type="Pfam" id="PF13602">
    <property type="entry name" value="ADH_zinc_N_2"/>
    <property type="match status" value="1"/>
</dbReference>
<comment type="catalytic activity">
    <reaction evidence="53">
        <text>hexadecanoyl-[ACP] + H2O = hexadecanoate + holo-[ACP] + H(+)</text>
        <dbReference type="Rhea" id="RHEA:41932"/>
        <dbReference type="Rhea" id="RHEA-COMP:9652"/>
        <dbReference type="Rhea" id="RHEA-COMP:9685"/>
        <dbReference type="ChEBI" id="CHEBI:7896"/>
        <dbReference type="ChEBI" id="CHEBI:15377"/>
        <dbReference type="ChEBI" id="CHEBI:15378"/>
        <dbReference type="ChEBI" id="CHEBI:64479"/>
        <dbReference type="ChEBI" id="CHEBI:78483"/>
        <dbReference type="EC" id="3.1.2.14"/>
    </reaction>
    <physiologicalReaction direction="left-to-right" evidence="53">
        <dbReference type="Rhea" id="RHEA:41933"/>
    </physiologicalReaction>
</comment>
<evidence type="ECO:0000256" key="28">
    <source>
        <dbReference type="ARBA" id="ARBA00023398"/>
    </source>
</evidence>
<keyword evidence="15" id="KW-0521">NADP</keyword>
<evidence type="ECO:0000256" key="55">
    <source>
        <dbReference type="ARBA" id="ARBA00049019"/>
    </source>
</evidence>
<dbReference type="FunFam" id="3.90.180.10:FF:000015">
    <property type="entry name" value="Fatty acid synthase"/>
    <property type="match status" value="1"/>
</dbReference>
<evidence type="ECO:0000256" key="51">
    <source>
        <dbReference type="ARBA" id="ARBA00048650"/>
    </source>
</evidence>
<evidence type="ECO:0000256" key="58">
    <source>
        <dbReference type="ARBA" id="ARBA00049263"/>
    </source>
</evidence>
<comment type="catalytic activity">
    <reaction evidence="54">
        <text>3-oxotetradecanoyl-[ACP] + NADPH + H(+) = (3R)-hydroxytetradecanoyl-[ACP] + NADP(+)</text>
        <dbReference type="Rhea" id="RHEA:41888"/>
        <dbReference type="Rhea" id="RHEA-COMP:9645"/>
        <dbReference type="Rhea" id="RHEA-COMP:9646"/>
        <dbReference type="ChEBI" id="CHEBI:15378"/>
        <dbReference type="ChEBI" id="CHEBI:57783"/>
        <dbReference type="ChEBI" id="CHEBI:58349"/>
        <dbReference type="ChEBI" id="CHEBI:78473"/>
        <dbReference type="ChEBI" id="CHEBI:78474"/>
    </reaction>
    <physiologicalReaction direction="left-to-right" evidence="54">
        <dbReference type="Rhea" id="RHEA:41889"/>
    </physiologicalReaction>
</comment>
<comment type="catalytic activity">
    <reaction evidence="42">
        <text>(2E)-hexenoyl-[ACP] + NADPH + H(+) = hexanoyl-[ACP] + NADP(+)</text>
        <dbReference type="Rhea" id="RHEA:41832"/>
        <dbReference type="Rhea" id="RHEA-COMP:9631"/>
        <dbReference type="Rhea" id="RHEA-COMP:9632"/>
        <dbReference type="ChEBI" id="CHEBI:15378"/>
        <dbReference type="ChEBI" id="CHEBI:57783"/>
        <dbReference type="ChEBI" id="CHEBI:58349"/>
        <dbReference type="ChEBI" id="CHEBI:78458"/>
        <dbReference type="ChEBI" id="CHEBI:78459"/>
    </reaction>
    <physiologicalReaction direction="left-to-right" evidence="42">
        <dbReference type="Rhea" id="RHEA:41833"/>
    </physiologicalReaction>
</comment>
<comment type="catalytic activity">
    <reaction evidence="63">
        <text>octanoyl-[ACP] + malonyl-[ACP] + H(+) = 3-oxodecanoyl-[ACP] + holo-[ACP] + CO2</text>
        <dbReference type="Rhea" id="RHEA:41852"/>
        <dbReference type="Rhea" id="RHEA-COMP:9623"/>
        <dbReference type="Rhea" id="RHEA-COMP:9636"/>
        <dbReference type="Rhea" id="RHEA-COMP:9637"/>
        <dbReference type="Rhea" id="RHEA-COMP:9685"/>
        <dbReference type="ChEBI" id="CHEBI:15378"/>
        <dbReference type="ChEBI" id="CHEBI:16526"/>
        <dbReference type="ChEBI" id="CHEBI:64479"/>
        <dbReference type="ChEBI" id="CHEBI:78449"/>
        <dbReference type="ChEBI" id="CHEBI:78463"/>
        <dbReference type="ChEBI" id="CHEBI:78464"/>
    </reaction>
    <physiologicalReaction direction="left-to-right" evidence="63">
        <dbReference type="Rhea" id="RHEA:41853"/>
    </physiologicalReaction>
</comment>
<evidence type="ECO:0000256" key="33">
    <source>
        <dbReference type="ARBA" id="ARBA00044883"/>
    </source>
</evidence>
<evidence type="ECO:0000256" key="56">
    <source>
        <dbReference type="ARBA" id="ARBA00049109"/>
    </source>
</evidence>
<comment type="catalytic activity">
    <reaction evidence="34">
        <text>3-oxooctadecanoyl-[ACP] + NADPH + H(+) = (3R)-hydroxyoctadecanoyl-[ACP] + NADP(+)</text>
        <dbReference type="Rhea" id="RHEA:41920"/>
        <dbReference type="Rhea" id="RHEA-COMP:9653"/>
        <dbReference type="Rhea" id="RHEA-COMP:9654"/>
        <dbReference type="ChEBI" id="CHEBI:15378"/>
        <dbReference type="ChEBI" id="CHEBI:57783"/>
        <dbReference type="ChEBI" id="CHEBI:58349"/>
        <dbReference type="ChEBI" id="CHEBI:78487"/>
        <dbReference type="ChEBI" id="CHEBI:78488"/>
    </reaction>
    <physiologicalReaction direction="left-to-right" evidence="34">
        <dbReference type="Rhea" id="RHEA:41921"/>
    </physiologicalReaction>
</comment>
<dbReference type="OMA" id="KMRGGEF"/>
<keyword evidence="17" id="KW-0007">Acetylation</keyword>
<dbReference type="InterPro" id="IPR014030">
    <property type="entry name" value="Ketoacyl_synth_N"/>
</dbReference>
<evidence type="ECO:0000256" key="11">
    <source>
        <dbReference type="ARBA" id="ARBA00022679"/>
    </source>
</evidence>
<evidence type="ECO:0000256" key="62">
    <source>
        <dbReference type="ARBA" id="ARBA00049521"/>
    </source>
</evidence>
<dbReference type="PANTHER" id="PTHR43775:SF7">
    <property type="entry name" value="FATTY ACID SYNTHASE"/>
    <property type="match status" value="1"/>
</dbReference>
<sequence length="2331" mass="256012">MPVQQSCLPQAEDVVISGMSGRFPECSDMEEFKEGLFAGVDLVTEDDRRWPLGIHGIPTRNGKLKNINAFDATFFGVHAKQADAMDPNLRILLEVTHEAVMDAGINPQTLRGSRTGVYVGQAFSESQGYVTSDVESLTGYGLLGTSRAQVANRISFAFDFRGPSYSMDTACSSALFAYHHAVEAIKKGDIDYAVVAGVNLLLKPETSLQFHRLSMLSATGTCRSFDSSGSGYVRSEAICVAFLQRAATAKRVYATTVNIKTNSDGYKELGITFPSGEMQKALIKDVFRETSVSPNEISYVEAHGTGTKAGDPQEMNTIADVFCEDRERALLIGSVKSNVGHSEAAAALCSLAKVVIAMEEGVIPQNLHYKEPNPDIPGLLDGRMQVVDLNWPWEGGYVALNSFGFGGANAHLVLKSNKKPKRQVTQGLQKIVAVSGRTEESVRHFLAKVEKNKNDDELLALLHDIHKTNITGHHYRGFQLLGTNIQEIEETTKDREVWYVFSGMGSQWAGMGKRLMAVEQFSKTMHECANVLSKEGLDLLSLINSGDDKTFENVVNSFVCIAAIQVALVDLLDSMGVRPDGILGHSVGELGCAYADGTFTAEQTVLAAHARGKCILETQKSPNFEAGAMAAIGLTWEETKKRLPDGLVAACHNSHDSVTISGPECSVKDFVAELTKEGVFARKVNSSGFAFHSKYIAVAGPRLQESLEKIVPVPKPRSKRWISTSIPEDRWSSELANDSSATYHVNNLLSPVLFHEGLSKVPEDSIIVELAPHSLLQAVLKRSKPKCTVLGLTKRGSPDDVNYLLNQLGKLYNTGVALNFASLYPKIVFPVGRGTAMISPMVKWDHSVEWDSFLSGKMTTNSGESVVEVDLSKEAHGFLTGHVIDGRLILPGTGYLSIVWKTFAKLQGKKLEETAVAFENVSIKRATIMPKEGSVKLSVSILNGSGDFQITESESVVMTGRISSWTDSDENHENLPMGKQKLSSEEFYKDLYLRGYDYQDEFRIVKSTDGYGISGILEWRENWITFMDAMLQFSISHRNTRELYLPTRFQRVTIDPKKHIEAAKLTKDFEVYFNKDLSLIKSGGIEIKNLTTSIARKKPLQQAQPKLEKYSFVPYLKNVAMTKENALSSALQIVGENSAGALKLKILELATSPELLSPEIVEIVSSEPQLSCEVTVASLNPEILGLKPNGIKVVKKDPAAAVDENLHLVIASSVDSVLLSSVEKNLKTGGFLLVEGNSSSLIKCTLETIAKFDCDGRFILLLRKVPVWSDPRVVHVTQKNFNWVESVKMALKDSEMSGRKVLLVSQREPHCGIIGMVNCLRQEPGGANIRSLFIPDSESQEFSLKNQDYLNQLGKDLFVNVLKGGIWGSMRHLKFNRNKDEVRVEHAYVNTIVRGDLSSLSWIQGPLTYQETPKELCTVYYAPLNFRDIMLATGKLPPDALPGELASQECILGMEFSGRDGTGKRVMGIVEACGLATSLIADKGFLWDVPDSWTLEEASTVPIVYATAYYALVVRGGLRQGESLLIHAGSGGVGQAAISIALHMNCDIFVTVGTAQKKQFLLDRFPKLKSKNIGNSRDTSFEKLVLEGTKGSGVNLVLNSLAGEQLQASIRCLSKHGRFLEIGKFDLSENTPLGMAVFLKNTTVHGILLDSLFTATGNWEKEEVMRLMKEGIAVGVVKPLPCTTFNHDQLEQSFRYMATGKHIGKVVIKIREEESNKLTLPKLMLINAMGKTYMHPRKSYILVGGLGGLGLELANWFIEKGAKKLVLVSRSGVINGYQWLCIRRWKENGICVVVLTLDCTTLPGAKLLLAEANKLGPIGGIFNLAAVLKDAYMTNLTEDDFKAVCAAKVDATESLDVASRDCTQLDHFVVFSSVSCGRGNAGQTNYGMANSAMERICENRKAKGLPGLAIQWGAVGDVGLVVKNLKGNNETVVGGTLPQRISSCFNALDYFLRQPHPVVASMVLAEKGKTSAATQASLVDVIANILGMKDTKSAGTSTLADLGMDSLMGAEIKQTLERNFDLMMSAQEIRSLTFPRLHELSSDDVNVLENNHSTNEVNGKTLQLMPNEPIIQMKNSSKNNTKKLFFIHPIEGNVTMLEEIAKYVDANIYGLQCTKDTPLDTLSQLASFYLQKIQMYQRQGPYLLVGYSFGAGVAFEMALQLEKENQTVNLVLIDGSPDFTRNHIHVYKKTKDLDKDFDAFKLAYISMLFAGTDFTKVQKELFNMPNWEERVQFCSSMMHSTKAEVTDAADSFSKKLSASFEYKPKIKFTGSIELLKASESFVNLGDDYNLSEHCKNKVNVTEVKGSHQSILRGDSAQIIANVINNNVKLKL</sequence>
<evidence type="ECO:0000256" key="19">
    <source>
        <dbReference type="ARBA" id="ARBA00023027"/>
    </source>
</evidence>
<evidence type="ECO:0000256" key="26">
    <source>
        <dbReference type="ARBA" id="ARBA00023388"/>
    </source>
</evidence>
<dbReference type="Gene3D" id="3.30.70.3290">
    <property type="match status" value="1"/>
</dbReference>
<dbReference type="EnsemblMetazoa" id="XM_014388311.2">
    <property type="protein sequence ID" value="XP_014243797.1"/>
    <property type="gene ID" value="LOC106663460"/>
</dbReference>
<keyword evidence="14" id="KW-0276">Fatty acid metabolism</keyword>
<comment type="catalytic activity">
    <reaction evidence="60">
        <text>3-oxooctanoyl-[ACP] + NADPH + H(+) = (3R)-hydroxyoctanoyl-[ACP] + NADP(+)</text>
        <dbReference type="Rhea" id="RHEA:41840"/>
        <dbReference type="Rhea" id="RHEA-COMP:9633"/>
        <dbReference type="Rhea" id="RHEA-COMP:9634"/>
        <dbReference type="ChEBI" id="CHEBI:15378"/>
        <dbReference type="ChEBI" id="CHEBI:57783"/>
        <dbReference type="ChEBI" id="CHEBI:58349"/>
        <dbReference type="ChEBI" id="CHEBI:78460"/>
        <dbReference type="ChEBI" id="CHEBI:78461"/>
    </reaction>
    <physiologicalReaction direction="left-to-right" evidence="60">
        <dbReference type="Rhea" id="RHEA:41841"/>
    </physiologicalReaction>
</comment>
<dbReference type="InterPro" id="IPR011032">
    <property type="entry name" value="GroES-like_sf"/>
</dbReference>
<evidence type="ECO:0000256" key="8">
    <source>
        <dbReference type="ARBA" id="ARBA00022450"/>
    </source>
</evidence>
<comment type="catalytic activity">
    <reaction evidence="38">
        <text>tetradecanoyl-[ACP] + malonyl-[ACP] + H(+) = 3-oxohexadecanoyl-[ACP] + holo-[ACP] + CO2</text>
        <dbReference type="Rhea" id="RHEA:41900"/>
        <dbReference type="Rhea" id="RHEA-COMP:9623"/>
        <dbReference type="Rhea" id="RHEA-COMP:9648"/>
        <dbReference type="Rhea" id="RHEA-COMP:9649"/>
        <dbReference type="Rhea" id="RHEA-COMP:9685"/>
        <dbReference type="ChEBI" id="CHEBI:15378"/>
        <dbReference type="ChEBI" id="CHEBI:16526"/>
        <dbReference type="ChEBI" id="CHEBI:64479"/>
        <dbReference type="ChEBI" id="CHEBI:78449"/>
        <dbReference type="ChEBI" id="CHEBI:78477"/>
        <dbReference type="ChEBI" id="CHEBI:78478"/>
    </reaction>
    <physiologicalReaction direction="left-to-right" evidence="38">
        <dbReference type="Rhea" id="RHEA:41901"/>
    </physiologicalReaction>
</comment>
<dbReference type="InterPro" id="IPR013968">
    <property type="entry name" value="PKS_KR"/>
</dbReference>
<dbReference type="Pfam" id="PF00698">
    <property type="entry name" value="Acyl_transf_1"/>
    <property type="match status" value="1"/>
</dbReference>
<dbReference type="Pfam" id="PF16197">
    <property type="entry name" value="KAsynt_C_assoc"/>
    <property type="match status" value="1"/>
</dbReference>
<protein>
    <recommendedName>
        <fullName evidence="7">Fatty acid synthase</fullName>
        <ecNumber evidence="5">1.1.1.100</ecNumber>
        <ecNumber evidence="2">1.3.1.39</ecNumber>
        <ecNumber evidence="6">2.3.1.41</ecNumber>
        <ecNumber evidence="4">2.3.1.85</ecNumber>
        <ecNumber evidence="3">3.1.2.14</ecNumber>
    </recommendedName>
</protein>
<dbReference type="GO" id="GO:0141148">
    <property type="term" value="F:enoyl-[acyl-carrier-protein] reductase (NADPH) activity"/>
    <property type="evidence" value="ECO:0007669"/>
    <property type="project" value="UniProtKB-EC"/>
</dbReference>
<comment type="catalytic activity">
    <reaction evidence="39">
        <text>(2E)-butenoyl-[ACP] + NADPH + H(+) = butanoyl-[ACP] + NADP(+)</text>
        <dbReference type="Rhea" id="RHEA:41812"/>
        <dbReference type="Rhea" id="RHEA-COMP:9627"/>
        <dbReference type="Rhea" id="RHEA-COMP:9628"/>
        <dbReference type="ChEBI" id="CHEBI:15378"/>
        <dbReference type="ChEBI" id="CHEBI:57783"/>
        <dbReference type="ChEBI" id="CHEBI:58349"/>
        <dbReference type="ChEBI" id="CHEBI:78453"/>
        <dbReference type="ChEBI" id="CHEBI:78454"/>
    </reaction>
    <physiologicalReaction direction="left-to-right" evidence="39">
        <dbReference type="Rhea" id="RHEA:41813"/>
    </physiologicalReaction>
</comment>
<dbReference type="Pfam" id="PF00550">
    <property type="entry name" value="PP-binding"/>
    <property type="match status" value="1"/>
</dbReference>
<comment type="catalytic activity">
    <reaction evidence="57">
        <text>(2E)-tetradecenoyl-[ACP] + NADPH + H(+) = tetradecanoyl-[ACP] + NADP(+)</text>
        <dbReference type="Rhea" id="RHEA:41896"/>
        <dbReference type="Rhea" id="RHEA-COMP:9647"/>
        <dbReference type="Rhea" id="RHEA-COMP:9648"/>
        <dbReference type="ChEBI" id="CHEBI:15378"/>
        <dbReference type="ChEBI" id="CHEBI:57783"/>
        <dbReference type="ChEBI" id="CHEBI:58349"/>
        <dbReference type="ChEBI" id="CHEBI:78475"/>
        <dbReference type="ChEBI" id="CHEBI:78477"/>
    </reaction>
    <physiologicalReaction direction="left-to-right" evidence="57">
        <dbReference type="Rhea" id="RHEA:41897"/>
    </physiologicalReaction>
</comment>
<dbReference type="Gene3D" id="3.40.50.1820">
    <property type="entry name" value="alpha/beta hydrolase"/>
    <property type="match status" value="1"/>
</dbReference>
<dbReference type="Pfam" id="PF00109">
    <property type="entry name" value="ketoacyl-synt"/>
    <property type="match status" value="1"/>
</dbReference>
<comment type="catalytic activity">
    <reaction evidence="59">
        <text>3-oxohexadecanoyl-[ACP] + NADPH + H(+) = (3R)-hydroxyhexadecanoyl-[ACP] + NADP(+)</text>
        <dbReference type="Rhea" id="RHEA:41904"/>
        <dbReference type="Rhea" id="RHEA-COMP:9649"/>
        <dbReference type="Rhea" id="RHEA-COMP:9650"/>
        <dbReference type="ChEBI" id="CHEBI:15378"/>
        <dbReference type="ChEBI" id="CHEBI:57783"/>
        <dbReference type="ChEBI" id="CHEBI:58349"/>
        <dbReference type="ChEBI" id="CHEBI:78478"/>
        <dbReference type="ChEBI" id="CHEBI:78480"/>
    </reaction>
    <physiologicalReaction direction="left-to-right" evidence="59">
        <dbReference type="Rhea" id="RHEA:41905"/>
    </physiologicalReaction>
</comment>
<dbReference type="GO" id="GO:0004316">
    <property type="term" value="F:3-oxoacyl-[acyl-carrier-protein] reductase (NADPH) activity"/>
    <property type="evidence" value="ECO:0007669"/>
    <property type="project" value="UniProtKB-EC"/>
</dbReference>
<evidence type="ECO:0000256" key="61">
    <source>
        <dbReference type="ARBA" id="ARBA00049449"/>
    </source>
</evidence>
<dbReference type="SMART" id="SM00822">
    <property type="entry name" value="PKS_KR"/>
    <property type="match status" value="1"/>
</dbReference>
<keyword evidence="11" id="KW-0808">Transferase</keyword>
<dbReference type="FunFam" id="3.40.50.720:FF:000209">
    <property type="entry name" value="Polyketide synthase Pks12"/>
    <property type="match status" value="1"/>
</dbReference>
<name>A0A8I6RDB7_CIMLE</name>
<evidence type="ECO:0000256" key="12">
    <source>
        <dbReference type="ARBA" id="ARBA00022799"/>
    </source>
</evidence>
<dbReference type="EC" id="2.3.1.85" evidence="4"/>
<dbReference type="InterPro" id="IPR036736">
    <property type="entry name" value="ACP-like_sf"/>
</dbReference>
<evidence type="ECO:0000259" key="66">
    <source>
        <dbReference type="PROSITE" id="PS52004"/>
    </source>
</evidence>
<dbReference type="InterPro" id="IPR049552">
    <property type="entry name" value="PKS_DH_N"/>
</dbReference>
<dbReference type="InterPro" id="IPR020843">
    <property type="entry name" value="ER"/>
</dbReference>
<dbReference type="InterPro" id="IPR049391">
    <property type="entry name" value="FAS_pseudo-KR"/>
</dbReference>
<evidence type="ECO:0000256" key="31">
    <source>
        <dbReference type="ARBA" id="ARBA00023402"/>
    </source>
</evidence>
<dbReference type="InterPro" id="IPR009081">
    <property type="entry name" value="PP-bd_ACP"/>
</dbReference>
<keyword evidence="10" id="KW-0597">Phosphoprotein</keyword>
<dbReference type="InterPro" id="IPR042104">
    <property type="entry name" value="PKS_dehydratase_sf"/>
</dbReference>
<dbReference type="Pfam" id="PF02801">
    <property type="entry name" value="Ketoacyl-synt_C"/>
    <property type="match status" value="1"/>
</dbReference>
<keyword evidence="21" id="KW-0275">Fatty acid biosynthesis</keyword>
<evidence type="ECO:0000256" key="14">
    <source>
        <dbReference type="ARBA" id="ARBA00022832"/>
    </source>
</evidence>
<comment type="catalytic activity">
    <reaction evidence="47">
        <text>tetradecanoyl-[ACP] + H2O = tetradecanoate + holo-[ACP] + H(+)</text>
        <dbReference type="Rhea" id="RHEA:30123"/>
        <dbReference type="Rhea" id="RHEA-COMP:9648"/>
        <dbReference type="Rhea" id="RHEA-COMP:9685"/>
        <dbReference type="ChEBI" id="CHEBI:15377"/>
        <dbReference type="ChEBI" id="CHEBI:15378"/>
        <dbReference type="ChEBI" id="CHEBI:30807"/>
        <dbReference type="ChEBI" id="CHEBI:64479"/>
        <dbReference type="ChEBI" id="CHEBI:78477"/>
        <dbReference type="EC" id="3.1.2.14"/>
    </reaction>
    <physiologicalReaction direction="left-to-right" evidence="47">
        <dbReference type="Rhea" id="RHEA:30124"/>
    </physiologicalReaction>
</comment>
<dbReference type="UniPathway" id="UPA00094"/>
<dbReference type="InterPro" id="IPR029058">
    <property type="entry name" value="AB_hydrolase_fold"/>
</dbReference>
<comment type="catalytic activity">
    <reaction evidence="50">
        <text>3-oxohexanoyl-[ACP] + NADPH + H(+) = (3R)-hydroxyhexanoyl-[ACP] + NADP(+)</text>
        <dbReference type="Rhea" id="RHEA:41824"/>
        <dbReference type="Rhea" id="RHEA-COMP:9629"/>
        <dbReference type="Rhea" id="RHEA-COMP:9630"/>
        <dbReference type="ChEBI" id="CHEBI:15378"/>
        <dbReference type="ChEBI" id="CHEBI:57783"/>
        <dbReference type="ChEBI" id="CHEBI:58349"/>
        <dbReference type="ChEBI" id="CHEBI:78456"/>
        <dbReference type="ChEBI" id="CHEBI:78457"/>
    </reaction>
    <physiologicalReaction direction="left-to-right" evidence="50">
        <dbReference type="Rhea" id="RHEA:41825"/>
    </physiologicalReaction>
</comment>
<dbReference type="FunFam" id="1.10.1200.10:FF:000013">
    <property type="entry name" value="Fatty acid synthase"/>
    <property type="match status" value="1"/>
</dbReference>
<dbReference type="InterPro" id="IPR016039">
    <property type="entry name" value="Thiolase-like"/>
</dbReference>
<dbReference type="InterPro" id="IPR016035">
    <property type="entry name" value="Acyl_Trfase/lysoPLipase"/>
</dbReference>
<comment type="catalytic activity">
    <reaction evidence="27">
        <text>a (3R)-hydroxyacyl-[ACP] = a (2E)-enoyl-[ACP] + H2O</text>
        <dbReference type="Rhea" id="RHEA:13097"/>
        <dbReference type="Rhea" id="RHEA-COMP:9925"/>
        <dbReference type="Rhea" id="RHEA-COMP:9945"/>
        <dbReference type="ChEBI" id="CHEBI:15377"/>
        <dbReference type="ChEBI" id="CHEBI:78784"/>
        <dbReference type="ChEBI" id="CHEBI:78827"/>
        <dbReference type="EC" id="4.2.1.59"/>
    </reaction>
    <physiologicalReaction direction="left-to-right" evidence="27">
        <dbReference type="Rhea" id="RHEA:13098"/>
    </physiologicalReaction>
</comment>
<dbReference type="PANTHER" id="PTHR43775">
    <property type="entry name" value="FATTY ACID SYNTHASE"/>
    <property type="match status" value="1"/>
</dbReference>
<evidence type="ECO:0000256" key="22">
    <source>
        <dbReference type="ARBA" id="ARBA00023268"/>
    </source>
</evidence>
<evidence type="ECO:0000256" key="32">
    <source>
        <dbReference type="ARBA" id="ARBA00023442"/>
    </source>
</evidence>
<comment type="catalytic activity">
    <reaction evidence="56">
        <text>decanoyl-[ACP] + malonyl-[ACP] + H(+) = 3-oxododecanoyl-[ACP] + holo-[ACP] + CO2</text>
        <dbReference type="Rhea" id="RHEA:41868"/>
        <dbReference type="Rhea" id="RHEA-COMP:9623"/>
        <dbReference type="Rhea" id="RHEA-COMP:9640"/>
        <dbReference type="Rhea" id="RHEA-COMP:9641"/>
        <dbReference type="Rhea" id="RHEA-COMP:9685"/>
        <dbReference type="ChEBI" id="CHEBI:15378"/>
        <dbReference type="ChEBI" id="CHEBI:16526"/>
        <dbReference type="ChEBI" id="CHEBI:64479"/>
        <dbReference type="ChEBI" id="CHEBI:78449"/>
        <dbReference type="ChEBI" id="CHEBI:78468"/>
        <dbReference type="ChEBI" id="CHEBI:78469"/>
    </reaction>
    <physiologicalReaction direction="left-to-right" evidence="56">
        <dbReference type="Rhea" id="RHEA:41869"/>
    </physiologicalReaction>
</comment>
<evidence type="ECO:0000313" key="69">
    <source>
        <dbReference type="Proteomes" id="UP000494040"/>
    </source>
</evidence>
<dbReference type="Pfam" id="PF00975">
    <property type="entry name" value="Thioesterase"/>
    <property type="match status" value="1"/>
</dbReference>
<dbReference type="Pfam" id="PF21089">
    <property type="entry name" value="PKS_DH_N"/>
    <property type="match status" value="1"/>
</dbReference>
<comment type="catalytic activity">
    <reaction evidence="33">
        <text>acetyl-CoA + n malonyl-CoA + 2n NADPH + 2n H(+) = a long-chain fatty acid + (n+1) CoA + n CO2 + 2n NADP(+).</text>
        <dbReference type="EC" id="2.3.1.85"/>
    </reaction>
</comment>
<dbReference type="InterPro" id="IPR050091">
    <property type="entry name" value="PKS_NRPS_Biosynth_Enz"/>
</dbReference>
<evidence type="ECO:0000256" key="18">
    <source>
        <dbReference type="ARBA" id="ARBA00023002"/>
    </source>
</evidence>
<evidence type="ECO:0000256" key="43">
    <source>
        <dbReference type="ARBA" id="ARBA00047953"/>
    </source>
</evidence>
<dbReference type="SMART" id="SM00827">
    <property type="entry name" value="PKS_AT"/>
    <property type="match status" value="1"/>
</dbReference>
<feature type="domain" description="Carrier" evidence="65">
    <location>
        <begin position="1969"/>
        <end position="2048"/>
    </location>
</feature>
<evidence type="ECO:0000256" key="49">
    <source>
        <dbReference type="ARBA" id="ARBA00048506"/>
    </source>
</evidence>
<dbReference type="Gene3D" id="3.10.129.110">
    <property type="entry name" value="Polyketide synthase dehydratase"/>
    <property type="match status" value="1"/>
</dbReference>
<dbReference type="InterPro" id="IPR020806">
    <property type="entry name" value="PKS_PP-bd"/>
</dbReference>
<evidence type="ECO:0000256" key="3">
    <source>
        <dbReference type="ARBA" id="ARBA00012480"/>
    </source>
</evidence>
<dbReference type="GO" id="GO:0004313">
    <property type="term" value="F:[acyl-carrier-protein] S-acetyltransferase activity"/>
    <property type="evidence" value="ECO:0007669"/>
    <property type="project" value="UniProtKB-EC"/>
</dbReference>
<evidence type="ECO:0000256" key="15">
    <source>
        <dbReference type="ARBA" id="ARBA00022857"/>
    </source>
</evidence>
<dbReference type="GO" id="GO:0016297">
    <property type="term" value="F:fatty acyl-[ACP] hydrolase activity"/>
    <property type="evidence" value="ECO:0007669"/>
    <property type="project" value="UniProtKB-EC"/>
</dbReference>
<comment type="catalytic activity">
    <reaction evidence="58">
        <text>3-oxododecanoyl-[ACP] + NADPH + H(+) = (3R)-hydroxydodecanoyl-[ACP] + NADP(+)</text>
        <dbReference type="Rhea" id="RHEA:41872"/>
        <dbReference type="Rhea" id="RHEA-COMP:9641"/>
        <dbReference type="Rhea" id="RHEA-COMP:9642"/>
        <dbReference type="ChEBI" id="CHEBI:15378"/>
        <dbReference type="ChEBI" id="CHEBI:57783"/>
        <dbReference type="ChEBI" id="CHEBI:58349"/>
        <dbReference type="ChEBI" id="CHEBI:78469"/>
        <dbReference type="ChEBI" id="CHEBI:78470"/>
    </reaction>
    <physiologicalReaction direction="left-to-right" evidence="58">
        <dbReference type="Rhea" id="RHEA:41873"/>
    </physiologicalReaction>
</comment>
<proteinExistence type="predicted"/>
<dbReference type="SUPFAM" id="SSF53901">
    <property type="entry name" value="Thiolase-like"/>
    <property type="match status" value="1"/>
</dbReference>
<dbReference type="SUPFAM" id="SSF47336">
    <property type="entry name" value="ACP-like"/>
    <property type="match status" value="1"/>
</dbReference>
<evidence type="ECO:0000256" key="41">
    <source>
        <dbReference type="ARBA" id="ARBA00047810"/>
    </source>
</evidence>
<dbReference type="Gene3D" id="3.40.47.10">
    <property type="match status" value="1"/>
</dbReference>
<keyword evidence="19" id="KW-0520">NAD</keyword>
<keyword evidence="22" id="KW-0511">Multifunctional enzyme</keyword>
<dbReference type="SMART" id="SM00825">
    <property type="entry name" value="PKS_KS"/>
    <property type="match status" value="1"/>
</dbReference>
<dbReference type="Pfam" id="PF21149">
    <property type="entry name" value="FAS_pseudo-KR"/>
    <property type="match status" value="1"/>
</dbReference>
<feature type="active site" description="Proton acceptor; for dehydratase activity" evidence="64">
    <location>
        <position position="882"/>
    </location>
</feature>
<evidence type="ECO:0000256" key="13">
    <source>
        <dbReference type="ARBA" id="ARBA00022801"/>
    </source>
</evidence>
<dbReference type="EC" id="3.1.2.14" evidence="3"/>
<comment type="catalytic activity">
    <reaction evidence="46">
        <text>(2E)-dodecenoyl-[ACP] + NADPH + H(+) = dodecanoyl-[ACP] + NADP(+)</text>
        <dbReference type="Rhea" id="RHEA:41880"/>
        <dbReference type="Rhea" id="RHEA-COMP:9643"/>
        <dbReference type="Rhea" id="RHEA-COMP:9644"/>
        <dbReference type="ChEBI" id="CHEBI:15378"/>
        <dbReference type="ChEBI" id="CHEBI:57783"/>
        <dbReference type="ChEBI" id="CHEBI:58349"/>
        <dbReference type="ChEBI" id="CHEBI:65264"/>
        <dbReference type="ChEBI" id="CHEBI:78472"/>
    </reaction>
    <physiologicalReaction direction="left-to-right" evidence="46">
        <dbReference type="Rhea" id="RHEA:41881"/>
    </physiologicalReaction>
</comment>
<evidence type="ECO:0000256" key="57">
    <source>
        <dbReference type="ARBA" id="ARBA00049171"/>
    </source>
</evidence>
<evidence type="ECO:0000256" key="45">
    <source>
        <dbReference type="ARBA" id="ARBA00048051"/>
    </source>
</evidence>
<evidence type="ECO:0000256" key="64">
    <source>
        <dbReference type="PROSITE-ProRule" id="PRU01363"/>
    </source>
</evidence>
<feature type="active site" description="Proton donor; for dehydratase activity" evidence="64">
    <location>
        <position position="1028"/>
    </location>
</feature>
<keyword evidence="9" id="KW-0444">Lipid biosynthesis</keyword>
<keyword evidence="12" id="KW-0702">S-nitrosylation</keyword>
<evidence type="ECO:0000256" key="23">
    <source>
        <dbReference type="ARBA" id="ARBA00023332"/>
    </source>
</evidence>
<comment type="catalytic activity">
    <reaction evidence="40">
        <text>dodecanoyl-[ACP] + malonyl-[ACP] + H(+) = 3-oxotetradecanoyl-[ACP] + holo-[ACP] + CO2</text>
        <dbReference type="Rhea" id="RHEA:41884"/>
        <dbReference type="Rhea" id="RHEA-COMP:9623"/>
        <dbReference type="Rhea" id="RHEA-COMP:9644"/>
        <dbReference type="Rhea" id="RHEA-COMP:9645"/>
        <dbReference type="Rhea" id="RHEA-COMP:9685"/>
        <dbReference type="ChEBI" id="CHEBI:15378"/>
        <dbReference type="ChEBI" id="CHEBI:16526"/>
        <dbReference type="ChEBI" id="CHEBI:64479"/>
        <dbReference type="ChEBI" id="CHEBI:65264"/>
        <dbReference type="ChEBI" id="CHEBI:78449"/>
        <dbReference type="ChEBI" id="CHEBI:78473"/>
    </reaction>
    <physiologicalReaction direction="left-to-right" evidence="40">
        <dbReference type="Rhea" id="RHEA:41885"/>
    </physiologicalReaction>
</comment>
<dbReference type="InterPro" id="IPR032821">
    <property type="entry name" value="PKS_assoc"/>
</dbReference>
<evidence type="ECO:0000256" key="37">
    <source>
        <dbReference type="ARBA" id="ARBA00047440"/>
    </source>
</evidence>
<evidence type="ECO:0000256" key="2">
    <source>
        <dbReference type="ARBA" id="ARBA00012004"/>
    </source>
</evidence>
<evidence type="ECO:0000256" key="34">
    <source>
        <dbReference type="ARBA" id="ARBA00047300"/>
    </source>
</evidence>
<dbReference type="SUPFAM" id="SSF53474">
    <property type="entry name" value="alpha/beta-Hydrolases"/>
    <property type="match status" value="1"/>
</dbReference>
<feature type="region of interest" description="N-terminal hotdog fold" evidence="64">
    <location>
        <begin position="846"/>
        <end position="969"/>
    </location>
</feature>
<keyword evidence="8" id="KW-0596">Phosphopantetheine</keyword>
<dbReference type="Proteomes" id="UP000494040">
    <property type="component" value="Unassembled WGS sequence"/>
</dbReference>
<evidence type="ECO:0000256" key="9">
    <source>
        <dbReference type="ARBA" id="ARBA00022516"/>
    </source>
</evidence>
<evidence type="ECO:0000256" key="17">
    <source>
        <dbReference type="ARBA" id="ARBA00022990"/>
    </source>
</evidence>
<comment type="catalytic activity">
    <reaction evidence="23">
        <text>(3R)-hydroxyoctanoyl-[ACP] = (2E)-octenoyl-[ACP] + H2O</text>
        <dbReference type="Rhea" id="RHEA:41844"/>
        <dbReference type="Rhea" id="RHEA-COMP:9634"/>
        <dbReference type="Rhea" id="RHEA-COMP:9635"/>
        <dbReference type="ChEBI" id="CHEBI:15377"/>
        <dbReference type="ChEBI" id="CHEBI:78461"/>
        <dbReference type="ChEBI" id="CHEBI:78462"/>
    </reaction>
    <physiologicalReaction direction="left-to-right" evidence="23">
        <dbReference type="Rhea" id="RHEA:41845"/>
    </physiologicalReaction>
</comment>
<evidence type="ECO:0000256" key="29">
    <source>
        <dbReference type="ARBA" id="ARBA00023399"/>
    </source>
</evidence>
<keyword evidence="13" id="KW-0378">Hydrolase</keyword>
<evidence type="ECO:0000256" key="4">
    <source>
        <dbReference type="ARBA" id="ARBA00012873"/>
    </source>
</evidence>
<comment type="function">
    <text evidence="32">Fatty acid synthetase is a multifunctional enzyme that catalyzes the de novo biosynthesis of long-chain saturated fatty acids starting from acetyl-CoA and malonyl-CoA in the presence of NADPH. This multifunctional protein contains 7 catalytic activities and a site for the binding of the prosthetic group 4'-phosphopantetheine of the acyl carrier protein ([ACP]) domain.</text>
</comment>
<evidence type="ECO:0000256" key="50">
    <source>
        <dbReference type="ARBA" id="ARBA00048571"/>
    </source>
</evidence>
<evidence type="ECO:0000256" key="5">
    <source>
        <dbReference type="ARBA" id="ARBA00012948"/>
    </source>
</evidence>
<keyword evidence="18" id="KW-0560">Oxidoreductase</keyword>
<dbReference type="OrthoDB" id="329835at2759"/>
<dbReference type="GO" id="GO:0031177">
    <property type="term" value="F:phosphopantetheine binding"/>
    <property type="evidence" value="ECO:0007669"/>
    <property type="project" value="InterPro"/>
</dbReference>
<dbReference type="InterPro" id="IPR014031">
    <property type="entry name" value="Ketoacyl_synth_C"/>
</dbReference>
<dbReference type="InterPro" id="IPR036291">
    <property type="entry name" value="NAD(P)-bd_dom_sf"/>
</dbReference>
<evidence type="ECO:0000256" key="27">
    <source>
        <dbReference type="ARBA" id="ARBA00023394"/>
    </source>
</evidence>
<evidence type="ECO:0000313" key="68">
    <source>
        <dbReference type="EnsemblMetazoa" id="XP_014243797.1"/>
    </source>
</evidence>
<dbReference type="SMART" id="SM00823">
    <property type="entry name" value="PKS_PP"/>
    <property type="match status" value="1"/>
</dbReference>
<dbReference type="SUPFAM" id="SSF52151">
    <property type="entry name" value="FabD/lysophospholipase-like"/>
    <property type="match status" value="1"/>
</dbReference>
<dbReference type="EC" id="1.1.1.100" evidence="5"/>
<comment type="catalytic activity">
    <reaction evidence="29">
        <text>(3R)-hydroxyoctadecanoyl-[ACP] = (2E)-octadecenoyl-[ACP] + H2O</text>
        <dbReference type="Rhea" id="RHEA:41924"/>
        <dbReference type="Rhea" id="RHEA-COMP:9654"/>
        <dbReference type="Rhea" id="RHEA-COMP:9655"/>
        <dbReference type="ChEBI" id="CHEBI:15377"/>
        <dbReference type="ChEBI" id="CHEBI:78488"/>
        <dbReference type="ChEBI" id="CHEBI:78489"/>
    </reaction>
    <physiologicalReaction direction="left-to-right" evidence="29">
        <dbReference type="Rhea" id="RHEA:41925"/>
    </physiologicalReaction>
</comment>
<feature type="domain" description="PKS/mFAS DH" evidence="67">
    <location>
        <begin position="846"/>
        <end position="1106"/>
    </location>
</feature>
<dbReference type="PROSITE" id="PS52019">
    <property type="entry name" value="PKS_MFAS_DH"/>
    <property type="match status" value="1"/>
</dbReference>
<keyword evidence="16" id="KW-0663">Pyridoxal phosphate</keyword>
<comment type="catalytic activity">
    <reaction evidence="51">
        <text>a 2,3-saturated acyl-[ACP] + NADP(+) = a (2E)-enoyl-[ACP] + NADPH + H(+)</text>
        <dbReference type="Rhea" id="RHEA:22564"/>
        <dbReference type="Rhea" id="RHEA-COMP:9925"/>
        <dbReference type="Rhea" id="RHEA-COMP:9926"/>
        <dbReference type="ChEBI" id="CHEBI:15378"/>
        <dbReference type="ChEBI" id="CHEBI:57783"/>
        <dbReference type="ChEBI" id="CHEBI:58349"/>
        <dbReference type="ChEBI" id="CHEBI:78784"/>
        <dbReference type="ChEBI" id="CHEBI:78785"/>
        <dbReference type="EC" id="1.3.1.39"/>
    </reaction>
    <physiologicalReaction direction="right-to-left" evidence="51">
        <dbReference type="Rhea" id="RHEA:22566"/>
    </physiologicalReaction>
</comment>
<reference evidence="68" key="1">
    <citation type="submission" date="2022-01" db="UniProtKB">
        <authorList>
            <consortium name="EnsemblMetazoa"/>
        </authorList>
    </citation>
    <scope>IDENTIFICATION</scope>
</reference>
<dbReference type="CDD" id="cd08954">
    <property type="entry name" value="KR_1_FAS_SDR_x"/>
    <property type="match status" value="1"/>
</dbReference>
<dbReference type="SUPFAM" id="SSF55048">
    <property type="entry name" value="Probable ACP-binding domain of malonyl-CoA ACP transacylase"/>
    <property type="match status" value="1"/>
</dbReference>
<comment type="catalytic activity">
    <reaction evidence="45">
        <text>hexadecanoyl-[ACP] + malonyl-[ACP] + H(+) = 3-oxooctadecanoyl-[ACP] + holo-[ACP] + CO2</text>
        <dbReference type="Rhea" id="RHEA:41916"/>
        <dbReference type="Rhea" id="RHEA-COMP:9623"/>
        <dbReference type="Rhea" id="RHEA-COMP:9652"/>
        <dbReference type="Rhea" id="RHEA-COMP:9653"/>
        <dbReference type="Rhea" id="RHEA-COMP:9685"/>
        <dbReference type="ChEBI" id="CHEBI:15378"/>
        <dbReference type="ChEBI" id="CHEBI:16526"/>
        <dbReference type="ChEBI" id="CHEBI:64479"/>
        <dbReference type="ChEBI" id="CHEBI:78449"/>
        <dbReference type="ChEBI" id="CHEBI:78483"/>
        <dbReference type="ChEBI" id="CHEBI:78487"/>
    </reaction>
    <physiologicalReaction direction="left-to-right" evidence="45">
        <dbReference type="Rhea" id="RHEA:41917"/>
    </physiologicalReaction>
</comment>
<dbReference type="SMART" id="SM00826">
    <property type="entry name" value="PKS_DH"/>
    <property type="match status" value="1"/>
</dbReference>
<comment type="catalytic activity">
    <reaction evidence="49">
        <text>a fatty acyl-[ACP] + malonyl-[ACP] + H(+) = a 3-oxoacyl-[ACP] + holo-[ACP] + CO2</text>
        <dbReference type="Rhea" id="RHEA:22836"/>
        <dbReference type="Rhea" id="RHEA-COMP:9623"/>
        <dbReference type="Rhea" id="RHEA-COMP:9685"/>
        <dbReference type="Rhea" id="RHEA-COMP:9916"/>
        <dbReference type="Rhea" id="RHEA-COMP:14125"/>
        <dbReference type="ChEBI" id="CHEBI:15378"/>
        <dbReference type="ChEBI" id="CHEBI:16526"/>
        <dbReference type="ChEBI" id="CHEBI:64479"/>
        <dbReference type="ChEBI" id="CHEBI:78449"/>
        <dbReference type="ChEBI" id="CHEBI:78776"/>
        <dbReference type="ChEBI" id="CHEBI:138651"/>
        <dbReference type="EC" id="2.3.1.41"/>
    </reaction>
    <physiologicalReaction direction="left-to-right" evidence="49">
        <dbReference type="Rhea" id="RHEA:22837"/>
    </physiologicalReaction>
</comment>
<dbReference type="InterPro" id="IPR029063">
    <property type="entry name" value="SAM-dependent_MTases_sf"/>
</dbReference>
<dbReference type="Gene3D" id="3.90.180.10">
    <property type="entry name" value="Medium-chain alcohol dehydrogenases, catalytic domain"/>
    <property type="match status" value="1"/>
</dbReference>
<comment type="catalytic activity">
    <reaction evidence="36">
        <text>a (3R)-hydroxyacyl-[ACP] + NADP(+) = a 3-oxoacyl-[ACP] + NADPH + H(+)</text>
        <dbReference type="Rhea" id="RHEA:17397"/>
        <dbReference type="Rhea" id="RHEA-COMP:9916"/>
        <dbReference type="Rhea" id="RHEA-COMP:9945"/>
        <dbReference type="ChEBI" id="CHEBI:15378"/>
        <dbReference type="ChEBI" id="CHEBI:57783"/>
        <dbReference type="ChEBI" id="CHEBI:58349"/>
        <dbReference type="ChEBI" id="CHEBI:78776"/>
        <dbReference type="ChEBI" id="CHEBI:78827"/>
        <dbReference type="EC" id="1.1.1.100"/>
    </reaction>
    <physiologicalReaction direction="right-to-left" evidence="36">
        <dbReference type="Rhea" id="RHEA:17399"/>
    </physiologicalReaction>
</comment>
<dbReference type="CDD" id="cd00833">
    <property type="entry name" value="PKS"/>
    <property type="match status" value="1"/>
</dbReference>
<evidence type="ECO:0000256" key="7">
    <source>
        <dbReference type="ARBA" id="ARBA00018769"/>
    </source>
</evidence>
<dbReference type="InterPro" id="IPR057326">
    <property type="entry name" value="KR_dom"/>
</dbReference>
<comment type="catalytic activity">
    <reaction evidence="24">
        <text>(3R)-hydroxydodecanoyl-[ACP] = (2E)-dodecenoyl-[ACP] + H2O</text>
        <dbReference type="Rhea" id="RHEA:41876"/>
        <dbReference type="Rhea" id="RHEA-COMP:9642"/>
        <dbReference type="Rhea" id="RHEA-COMP:9643"/>
        <dbReference type="ChEBI" id="CHEBI:15377"/>
        <dbReference type="ChEBI" id="CHEBI:78470"/>
        <dbReference type="ChEBI" id="CHEBI:78472"/>
    </reaction>
    <physiologicalReaction direction="left-to-right" evidence="24">
        <dbReference type="Rhea" id="RHEA:41877"/>
    </physiologicalReaction>
</comment>
<dbReference type="GeneID" id="106663460"/>
<comment type="catalytic activity">
    <reaction evidence="55">
        <text>(2E)-octadecenoyl-[ACP] + NADPH + H(+) = octadecanoyl-[ACP] + NADP(+)</text>
        <dbReference type="Rhea" id="RHEA:41928"/>
        <dbReference type="Rhea" id="RHEA-COMP:9655"/>
        <dbReference type="Rhea" id="RHEA-COMP:9656"/>
        <dbReference type="ChEBI" id="CHEBI:15378"/>
        <dbReference type="ChEBI" id="CHEBI:57783"/>
        <dbReference type="ChEBI" id="CHEBI:58349"/>
        <dbReference type="ChEBI" id="CHEBI:78489"/>
        <dbReference type="ChEBI" id="CHEBI:78495"/>
    </reaction>
    <physiologicalReaction direction="left-to-right" evidence="55">
        <dbReference type="Rhea" id="RHEA:41929"/>
    </physiologicalReaction>
</comment>
<evidence type="ECO:0000256" key="42">
    <source>
        <dbReference type="ARBA" id="ARBA00047897"/>
    </source>
</evidence>
<dbReference type="Gene3D" id="3.40.366.10">
    <property type="entry name" value="Malonyl-Coenzyme A Acyl Carrier Protein, domain 2"/>
    <property type="match status" value="1"/>
</dbReference>
<evidence type="ECO:0000256" key="44">
    <source>
        <dbReference type="ARBA" id="ARBA00047961"/>
    </source>
</evidence>
<evidence type="ECO:0000256" key="1">
    <source>
        <dbReference type="ARBA" id="ARBA00005189"/>
    </source>
</evidence>
<dbReference type="Gene3D" id="3.40.50.720">
    <property type="entry name" value="NAD(P)-binding Rossmann-like Domain"/>
    <property type="match status" value="1"/>
</dbReference>
<comment type="catalytic activity">
    <reaction evidence="61">
        <text>butanoyl-[ACP] + malonyl-[ACP] + H(+) = 3-oxohexanoyl-[ACP] + holo-[ACP] + CO2</text>
        <dbReference type="Rhea" id="RHEA:41820"/>
        <dbReference type="Rhea" id="RHEA-COMP:9623"/>
        <dbReference type="Rhea" id="RHEA-COMP:9628"/>
        <dbReference type="Rhea" id="RHEA-COMP:9629"/>
        <dbReference type="Rhea" id="RHEA-COMP:9685"/>
        <dbReference type="ChEBI" id="CHEBI:15378"/>
        <dbReference type="ChEBI" id="CHEBI:16526"/>
        <dbReference type="ChEBI" id="CHEBI:64479"/>
        <dbReference type="ChEBI" id="CHEBI:78449"/>
        <dbReference type="ChEBI" id="CHEBI:78454"/>
        <dbReference type="ChEBI" id="CHEBI:78456"/>
    </reaction>
    <physiologicalReaction direction="left-to-right" evidence="61">
        <dbReference type="Rhea" id="RHEA:41821"/>
    </physiologicalReaction>
</comment>
<dbReference type="GO" id="GO:0006633">
    <property type="term" value="P:fatty acid biosynthetic process"/>
    <property type="evidence" value="ECO:0007669"/>
    <property type="project" value="UniProtKB-UniPathway"/>
</dbReference>
<comment type="catalytic activity">
    <reaction evidence="62">
        <text>(2E)-decenoyl-[ACP] + NADPH + H(+) = decanoyl-[ACP] + NADP(+)</text>
        <dbReference type="Rhea" id="RHEA:41864"/>
        <dbReference type="Rhea" id="RHEA-COMP:9639"/>
        <dbReference type="Rhea" id="RHEA-COMP:9640"/>
        <dbReference type="ChEBI" id="CHEBI:15378"/>
        <dbReference type="ChEBI" id="CHEBI:57783"/>
        <dbReference type="ChEBI" id="CHEBI:58349"/>
        <dbReference type="ChEBI" id="CHEBI:78467"/>
        <dbReference type="ChEBI" id="CHEBI:78468"/>
    </reaction>
    <physiologicalReaction direction="left-to-right" evidence="62">
        <dbReference type="Rhea" id="RHEA:41865"/>
    </physiologicalReaction>
</comment>
<evidence type="ECO:0000256" key="63">
    <source>
        <dbReference type="ARBA" id="ARBA00049533"/>
    </source>
</evidence>
<dbReference type="PROSITE" id="PS52004">
    <property type="entry name" value="KS3_2"/>
    <property type="match status" value="1"/>
</dbReference>
<evidence type="ECO:0000256" key="52">
    <source>
        <dbReference type="ARBA" id="ARBA00048691"/>
    </source>
</evidence>
<evidence type="ECO:0000256" key="6">
    <source>
        <dbReference type="ARBA" id="ARBA00013191"/>
    </source>
</evidence>
<dbReference type="RefSeq" id="XP_014243797.1">
    <property type="nucleotide sequence ID" value="XM_014388311.2"/>
</dbReference>
<evidence type="ECO:0000256" key="30">
    <source>
        <dbReference type="ARBA" id="ARBA00023401"/>
    </source>
</evidence>
<dbReference type="InterPro" id="IPR001227">
    <property type="entry name" value="Ac_transferase_dom_sf"/>
</dbReference>
<evidence type="ECO:0000256" key="47">
    <source>
        <dbReference type="ARBA" id="ARBA00048289"/>
    </source>
</evidence>
<comment type="catalytic activity">
    <reaction evidence="26">
        <text>(3R)-hydroxydecanoyl-[ACP] = (2E)-decenoyl-[ACP] + H2O</text>
        <dbReference type="Rhea" id="RHEA:41860"/>
        <dbReference type="Rhea" id="RHEA-COMP:9638"/>
        <dbReference type="Rhea" id="RHEA-COMP:9639"/>
        <dbReference type="ChEBI" id="CHEBI:15377"/>
        <dbReference type="ChEBI" id="CHEBI:78466"/>
        <dbReference type="ChEBI" id="CHEBI:78467"/>
    </reaction>
    <physiologicalReaction direction="left-to-right" evidence="26">
        <dbReference type="Rhea" id="RHEA:41861"/>
    </physiologicalReaction>
</comment>
<evidence type="ECO:0000259" key="65">
    <source>
        <dbReference type="PROSITE" id="PS50075"/>
    </source>
</evidence>
<dbReference type="Pfam" id="PF08659">
    <property type="entry name" value="KR"/>
    <property type="match status" value="1"/>
</dbReference>
<evidence type="ECO:0000256" key="25">
    <source>
        <dbReference type="ARBA" id="ARBA00023373"/>
    </source>
</evidence>
<evidence type="ECO:0000256" key="39">
    <source>
        <dbReference type="ARBA" id="ARBA00047500"/>
    </source>
</evidence>
<dbReference type="GO" id="GO:0004312">
    <property type="term" value="F:fatty acid synthase activity"/>
    <property type="evidence" value="ECO:0007669"/>
    <property type="project" value="UniProtKB-EC"/>
</dbReference>
<comment type="catalytic activity">
    <reaction evidence="35">
        <text>hexanoyl-[ACP] + malonyl-[ACP] + H(+) = 3-oxooctanoyl-[ACP] + holo-[ACP] + CO2</text>
        <dbReference type="Rhea" id="RHEA:41836"/>
        <dbReference type="Rhea" id="RHEA-COMP:9623"/>
        <dbReference type="Rhea" id="RHEA-COMP:9632"/>
        <dbReference type="Rhea" id="RHEA-COMP:9633"/>
        <dbReference type="Rhea" id="RHEA-COMP:9685"/>
        <dbReference type="ChEBI" id="CHEBI:15378"/>
        <dbReference type="ChEBI" id="CHEBI:16526"/>
        <dbReference type="ChEBI" id="CHEBI:64479"/>
        <dbReference type="ChEBI" id="CHEBI:78449"/>
        <dbReference type="ChEBI" id="CHEBI:78459"/>
        <dbReference type="ChEBI" id="CHEBI:78460"/>
    </reaction>
    <physiologicalReaction direction="left-to-right" evidence="35">
        <dbReference type="Rhea" id="RHEA:41837"/>
    </physiologicalReaction>
</comment>
<feature type="region of interest" description="C-terminal hotdog fold" evidence="64">
    <location>
        <begin position="979"/>
        <end position="1106"/>
    </location>
</feature>
<dbReference type="GO" id="GO:0019171">
    <property type="term" value="F:(3R)-hydroxyacyl-[acyl-carrier-protein] dehydratase activity"/>
    <property type="evidence" value="ECO:0007669"/>
    <property type="project" value="UniProtKB-EC"/>
</dbReference>
<evidence type="ECO:0000256" key="59">
    <source>
        <dbReference type="ARBA" id="ARBA00049414"/>
    </source>
</evidence>
<evidence type="ECO:0000256" key="24">
    <source>
        <dbReference type="ARBA" id="ARBA00023351"/>
    </source>
</evidence>
<comment type="catalytic activity">
    <reaction evidence="52">
        <text>holo-[ACP] + acetyl-CoA = acetyl-[ACP] + CoA</text>
        <dbReference type="Rhea" id="RHEA:41788"/>
        <dbReference type="Rhea" id="RHEA-COMP:9621"/>
        <dbReference type="Rhea" id="RHEA-COMP:9685"/>
        <dbReference type="ChEBI" id="CHEBI:57287"/>
        <dbReference type="ChEBI" id="CHEBI:57288"/>
        <dbReference type="ChEBI" id="CHEBI:64479"/>
        <dbReference type="ChEBI" id="CHEBI:78446"/>
        <dbReference type="EC" id="2.3.1.38"/>
    </reaction>
    <physiologicalReaction direction="left-to-right" evidence="52">
        <dbReference type="Rhea" id="RHEA:41789"/>
    </physiologicalReaction>
</comment>
<dbReference type="PROSITE" id="PS50075">
    <property type="entry name" value="CARRIER"/>
    <property type="match status" value="1"/>
</dbReference>
<comment type="catalytic activity">
    <reaction evidence="28">
        <text>(3R)-hydroxytetradecanoyl-[ACP] = (2E)-tetradecenoyl-[ACP] + H2O</text>
        <dbReference type="Rhea" id="RHEA:41892"/>
        <dbReference type="Rhea" id="RHEA-COMP:9646"/>
        <dbReference type="Rhea" id="RHEA-COMP:9647"/>
        <dbReference type="ChEBI" id="CHEBI:15377"/>
        <dbReference type="ChEBI" id="CHEBI:78474"/>
        <dbReference type="ChEBI" id="CHEBI:78475"/>
    </reaction>
    <physiologicalReaction direction="left-to-right" evidence="28">
        <dbReference type="Rhea" id="RHEA:41893"/>
    </physiologicalReaction>
</comment>
<dbReference type="Gene3D" id="1.10.1200.10">
    <property type="entry name" value="ACP-like"/>
    <property type="match status" value="1"/>
</dbReference>
<keyword evidence="69" id="KW-1185">Reference proteome</keyword>
<dbReference type="EC" id="2.3.1.41" evidence="6"/>
<dbReference type="InterPro" id="IPR020807">
    <property type="entry name" value="PKS_DH"/>
</dbReference>
<comment type="catalytic activity">
    <reaction evidence="48">
        <text>(2E)-octenoyl-[ACP] + NADPH + H(+) = octanoyl-[ACP] + NADP(+)</text>
        <dbReference type="Rhea" id="RHEA:41848"/>
        <dbReference type="Rhea" id="RHEA-COMP:9635"/>
        <dbReference type="Rhea" id="RHEA-COMP:9636"/>
        <dbReference type="ChEBI" id="CHEBI:15378"/>
        <dbReference type="ChEBI" id="CHEBI:57783"/>
        <dbReference type="ChEBI" id="CHEBI:58349"/>
        <dbReference type="ChEBI" id="CHEBI:78462"/>
        <dbReference type="ChEBI" id="CHEBI:78463"/>
    </reaction>
    <physiologicalReaction direction="left-to-right" evidence="48">
        <dbReference type="Rhea" id="RHEA:41849"/>
    </physiologicalReaction>
</comment>
<dbReference type="CDD" id="cd05195">
    <property type="entry name" value="enoyl_red"/>
    <property type="match status" value="1"/>
</dbReference>
<comment type="catalytic activity">
    <reaction evidence="37">
        <text>3-oxodecanoyl-[ACP] + NADPH + H(+) = (3R)-hydroxydecanoyl-[ACP] + NADP(+)</text>
        <dbReference type="Rhea" id="RHEA:41856"/>
        <dbReference type="Rhea" id="RHEA-COMP:9637"/>
        <dbReference type="Rhea" id="RHEA-COMP:9638"/>
        <dbReference type="ChEBI" id="CHEBI:15378"/>
        <dbReference type="ChEBI" id="CHEBI:57783"/>
        <dbReference type="ChEBI" id="CHEBI:58349"/>
        <dbReference type="ChEBI" id="CHEBI:78464"/>
        <dbReference type="ChEBI" id="CHEBI:78466"/>
    </reaction>
    <physiologicalReaction direction="left-to-right" evidence="37">
        <dbReference type="Rhea" id="RHEA:41857"/>
    </physiologicalReaction>
</comment>
<evidence type="ECO:0000256" key="21">
    <source>
        <dbReference type="ARBA" id="ARBA00023160"/>
    </source>
</evidence>
<dbReference type="KEGG" id="clec:106663460"/>
<comment type="catalytic activity">
    <reaction evidence="31">
        <text>(3R)-hydroxybutanoyl-[ACP] = (2E)-butenoyl-[ACP] + H2O</text>
        <dbReference type="Rhea" id="RHEA:41808"/>
        <dbReference type="Rhea" id="RHEA-COMP:9626"/>
        <dbReference type="Rhea" id="RHEA-COMP:9627"/>
        <dbReference type="ChEBI" id="CHEBI:15377"/>
        <dbReference type="ChEBI" id="CHEBI:78451"/>
        <dbReference type="ChEBI" id="CHEBI:78453"/>
    </reaction>
    <physiologicalReaction direction="left-to-right" evidence="31">
        <dbReference type="Rhea" id="RHEA:41809"/>
    </physiologicalReaction>
</comment>
<evidence type="ECO:0000256" key="10">
    <source>
        <dbReference type="ARBA" id="ARBA00022553"/>
    </source>
</evidence>
<comment type="catalytic activity">
    <reaction evidence="30">
        <text>(3R)-hydroxyhexadecanoyl-[ACP] = (2E)-hexadecenoyl-[ACP] + H2O</text>
        <dbReference type="Rhea" id="RHEA:41908"/>
        <dbReference type="Rhea" id="RHEA-COMP:9650"/>
        <dbReference type="Rhea" id="RHEA-COMP:9651"/>
        <dbReference type="ChEBI" id="CHEBI:15377"/>
        <dbReference type="ChEBI" id="CHEBI:78480"/>
        <dbReference type="ChEBI" id="CHEBI:78481"/>
    </reaction>
    <physiologicalReaction direction="left-to-right" evidence="30">
        <dbReference type="Rhea" id="RHEA:41909"/>
    </physiologicalReaction>
</comment>
<comment type="catalytic activity">
    <reaction evidence="44">
        <text>acetyl-[ACP] + malonyl-[ACP] + H(+) = 3-oxobutanoyl-[ACP] + holo-[ACP] + CO2</text>
        <dbReference type="Rhea" id="RHEA:41800"/>
        <dbReference type="Rhea" id="RHEA-COMP:9621"/>
        <dbReference type="Rhea" id="RHEA-COMP:9623"/>
        <dbReference type="Rhea" id="RHEA-COMP:9625"/>
        <dbReference type="Rhea" id="RHEA-COMP:9685"/>
        <dbReference type="ChEBI" id="CHEBI:15378"/>
        <dbReference type="ChEBI" id="CHEBI:16526"/>
        <dbReference type="ChEBI" id="CHEBI:64479"/>
        <dbReference type="ChEBI" id="CHEBI:78446"/>
        <dbReference type="ChEBI" id="CHEBI:78449"/>
        <dbReference type="ChEBI" id="CHEBI:78450"/>
    </reaction>
    <physiologicalReaction direction="left-to-right" evidence="44">
        <dbReference type="Rhea" id="RHEA:41801"/>
    </physiologicalReaction>
</comment>
<dbReference type="SMART" id="SM00829">
    <property type="entry name" value="PKS_ER"/>
    <property type="match status" value="1"/>
</dbReference>
<dbReference type="InterPro" id="IPR014043">
    <property type="entry name" value="Acyl_transferase_dom"/>
</dbReference>
<comment type="pathway">
    <text evidence="1">Lipid metabolism.</text>
</comment>